<feature type="non-terminal residue" evidence="2">
    <location>
        <position position="198"/>
    </location>
</feature>
<gene>
    <name evidence="2" type="ORF">METZ01_LOCUS336200</name>
</gene>
<dbReference type="InterPro" id="IPR036397">
    <property type="entry name" value="RNaseH_sf"/>
</dbReference>
<accession>A0A382QD27</accession>
<dbReference type="GO" id="GO:0003676">
    <property type="term" value="F:nucleic acid binding"/>
    <property type="evidence" value="ECO:0007669"/>
    <property type="project" value="InterPro"/>
</dbReference>
<dbReference type="SUPFAM" id="SSF53098">
    <property type="entry name" value="Ribonuclease H-like"/>
    <property type="match status" value="1"/>
</dbReference>
<evidence type="ECO:0000259" key="1">
    <source>
        <dbReference type="Pfam" id="PF00929"/>
    </source>
</evidence>
<sequence>MTMRLLMILIMSLTTAITPAQIPNWPDEEPSQWLLAFVDVETTGLIPGYHEMIDIGIIITDLDGVELGELFLRIQPEHPERTDEGAKAVNAFDEGRWEELGALKADEAISLIANFHEEIATEKNILMVAYNSHFDAAFLDHLFRKQGRNWRELYHYFILDLPSMAWSLGIRSLTGSAISGILGIDDEPHTPELHTGIT</sequence>
<organism evidence="2">
    <name type="scientific">marine metagenome</name>
    <dbReference type="NCBI Taxonomy" id="408172"/>
    <lineage>
        <taxon>unclassified sequences</taxon>
        <taxon>metagenomes</taxon>
        <taxon>ecological metagenomes</taxon>
    </lineage>
</organism>
<dbReference type="AlphaFoldDB" id="A0A382QD27"/>
<dbReference type="Gene3D" id="3.30.420.10">
    <property type="entry name" value="Ribonuclease H-like superfamily/Ribonuclease H"/>
    <property type="match status" value="1"/>
</dbReference>
<dbReference type="EMBL" id="UINC01113616">
    <property type="protein sequence ID" value="SVC83346.1"/>
    <property type="molecule type" value="Genomic_DNA"/>
</dbReference>
<reference evidence="2" key="1">
    <citation type="submission" date="2018-05" db="EMBL/GenBank/DDBJ databases">
        <authorList>
            <person name="Lanie J.A."/>
            <person name="Ng W.-L."/>
            <person name="Kazmierczak K.M."/>
            <person name="Andrzejewski T.M."/>
            <person name="Davidsen T.M."/>
            <person name="Wayne K.J."/>
            <person name="Tettelin H."/>
            <person name="Glass J.I."/>
            <person name="Rusch D."/>
            <person name="Podicherti R."/>
            <person name="Tsui H.-C.T."/>
            <person name="Winkler M.E."/>
        </authorList>
    </citation>
    <scope>NUCLEOTIDE SEQUENCE</scope>
</reference>
<name>A0A382QD27_9ZZZZ</name>
<feature type="domain" description="Exonuclease" evidence="1">
    <location>
        <begin position="37"/>
        <end position="149"/>
    </location>
</feature>
<evidence type="ECO:0000313" key="2">
    <source>
        <dbReference type="EMBL" id="SVC83346.1"/>
    </source>
</evidence>
<protein>
    <recommendedName>
        <fullName evidence="1">Exonuclease domain-containing protein</fullName>
    </recommendedName>
</protein>
<dbReference type="InterPro" id="IPR013520">
    <property type="entry name" value="Ribonucl_H"/>
</dbReference>
<proteinExistence type="predicted"/>
<dbReference type="Pfam" id="PF00929">
    <property type="entry name" value="RNase_T"/>
    <property type="match status" value="1"/>
</dbReference>
<dbReference type="InterPro" id="IPR012337">
    <property type="entry name" value="RNaseH-like_sf"/>
</dbReference>